<feature type="transmembrane region" description="Helical" evidence="1">
    <location>
        <begin position="82"/>
        <end position="99"/>
    </location>
</feature>
<evidence type="ECO:0000313" key="5">
    <source>
        <dbReference type="Proteomes" id="UP000190367"/>
    </source>
</evidence>
<dbReference type="GO" id="GO:0016989">
    <property type="term" value="F:sigma factor antagonist activity"/>
    <property type="evidence" value="ECO:0007669"/>
    <property type="project" value="TreeGrafter"/>
</dbReference>
<dbReference type="Proteomes" id="UP000190367">
    <property type="component" value="Unassembled WGS sequence"/>
</dbReference>
<organism evidence="4 5">
    <name type="scientific">Chitinophaga eiseniae</name>
    <dbReference type="NCBI Taxonomy" id="634771"/>
    <lineage>
        <taxon>Bacteria</taxon>
        <taxon>Pseudomonadati</taxon>
        <taxon>Bacteroidota</taxon>
        <taxon>Chitinophagia</taxon>
        <taxon>Chitinophagales</taxon>
        <taxon>Chitinophagaceae</taxon>
        <taxon>Chitinophaga</taxon>
    </lineage>
</organism>
<feature type="domain" description="FecR protein" evidence="2">
    <location>
        <begin position="176"/>
        <end position="277"/>
    </location>
</feature>
<reference evidence="5" key="1">
    <citation type="submission" date="2017-02" db="EMBL/GenBank/DDBJ databases">
        <authorList>
            <person name="Varghese N."/>
            <person name="Submissions S."/>
        </authorList>
    </citation>
    <scope>NUCLEOTIDE SEQUENCE [LARGE SCALE GENOMIC DNA]</scope>
    <source>
        <strain evidence="5">DSM 22224</strain>
    </source>
</reference>
<dbReference type="InterPro" id="IPR012373">
    <property type="entry name" value="Ferrdict_sens_TM"/>
</dbReference>
<dbReference type="InterPro" id="IPR032508">
    <property type="entry name" value="FecR_C"/>
</dbReference>
<sequence>MDNDIFSKLLQKRASGQTLSPDEEAVLMEAYDRLLKEELAAADEDPSLGPDEQRGVDIRQRIDQRIAVRRTKYFRVRNMRRVAAALLAGLTLSAGLYWFRAGTKVNNHRLTEQEEVLPGENKARLTLADGSVITLSDTQNGVIATEGGVRIEKDAEGNIRYNVGKKQEVIPSAVNTITTPNGGQYRVTLPDGSVAMLNAASSLSYPVRFSDKERRVKMTGEVYFEIEKMRLPGEKGNVPFFVETAGQEVQVLGTHFNINAYGDEAAVRTTLVEGSVKIRSAGGESALLKPGQQAVLAQQLTVQQADIQQQLAWVNGDFVFRGETLESILRQVERWYDITVEYPPHIGQLRFNGMVSRSQPLSAIVKMIQSTRKATVTVKKRRLIVTD</sequence>
<keyword evidence="1" id="KW-0812">Transmembrane</keyword>
<keyword evidence="1" id="KW-0472">Membrane</keyword>
<dbReference type="PANTHER" id="PTHR30273">
    <property type="entry name" value="PERIPLASMIC SIGNAL SENSOR AND SIGMA FACTOR ACTIVATOR FECR-RELATED"/>
    <property type="match status" value="1"/>
</dbReference>
<keyword evidence="5" id="KW-1185">Reference proteome</keyword>
<evidence type="ECO:0000259" key="2">
    <source>
        <dbReference type="Pfam" id="PF04773"/>
    </source>
</evidence>
<keyword evidence="1" id="KW-1133">Transmembrane helix</keyword>
<accession>A0A1T4SZB9</accession>
<dbReference type="RefSeq" id="WP_078671129.1">
    <property type="nucleotide sequence ID" value="NZ_FUWZ01000003.1"/>
</dbReference>
<dbReference type="InterPro" id="IPR006860">
    <property type="entry name" value="FecR"/>
</dbReference>
<dbReference type="AlphaFoldDB" id="A0A1T4SZB9"/>
<dbReference type="STRING" id="634771.SAMN04488128_103805"/>
<dbReference type="Pfam" id="PF16344">
    <property type="entry name" value="FecR_C"/>
    <property type="match status" value="1"/>
</dbReference>
<dbReference type="Gene3D" id="3.55.50.30">
    <property type="match status" value="1"/>
</dbReference>
<evidence type="ECO:0000313" key="4">
    <source>
        <dbReference type="EMBL" id="SKA33278.1"/>
    </source>
</evidence>
<dbReference type="PANTHER" id="PTHR30273:SF2">
    <property type="entry name" value="PROTEIN FECR"/>
    <property type="match status" value="1"/>
</dbReference>
<evidence type="ECO:0000256" key="1">
    <source>
        <dbReference type="SAM" id="Phobius"/>
    </source>
</evidence>
<dbReference type="Gene3D" id="2.60.120.1440">
    <property type="match status" value="1"/>
</dbReference>
<proteinExistence type="predicted"/>
<feature type="domain" description="Protein FecR C-terminal" evidence="3">
    <location>
        <begin position="317"/>
        <end position="385"/>
    </location>
</feature>
<name>A0A1T4SZB9_9BACT</name>
<dbReference type="OrthoDB" id="636724at2"/>
<dbReference type="EMBL" id="FUWZ01000003">
    <property type="protein sequence ID" value="SKA33278.1"/>
    <property type="molecule type" value="Genomic_DNA"/>
</dbReference>
<protein>
    <submittedName>
        <fullName evidence="4">FecR protein</fullName>
    </submittedName>
</protein>
<gene>
    <name evidence="4" type="ORF">SAMN04488128_103805</name>
</gene>
<dbReference type="Pfam" id="PF04773">
    <property type="entry name" value="FecR"/>
    <property type="match status" value="1"/>
</dbReference>
<evidence type="ECO:0000259" key="3">
    <source>
        <dbReference type="Pfam" id="PF16344"/>
    </source>
</evidence>